<keyword evidence="3" id="KW-0858">Xylan degradation</keyword>
<proteinExistence type="predicted"/>
<evidence type="ECO:0000256" key="4">
    <source>
        <dbReference type="ARBA" id="ARBA00022729"/>
    </source>
</evidence>
<keyword evidence="11" id="KW-1185">Reference proteome</keyword>
<keyword evidence="7" id="KW-0624">Polysaccharide degradation</keyword>
<evidence type="ECO:0000256" key="7">
    <source>
        <dbReference type="ARBA" id="ARBA00023326"/>
    </source>
</evidence>
<dbReference type="PANTHER" id="PTHR38050">
    <property type="match status" value="1"/>
</dbReference>
<name>A0A5P2BH99_STRVZ</name>
<dbReference type="OrthoDB" id="9767239at2"/>
<evidence type="ECO:0000256" key="6">
    <source>
        <dbReference type="ARBA" id="ARBA00023277"/>
    </source>
</evidence>
<dbReference type="SUPFAM" id="SSF53474">
    <property type="entry name" value="alpha/beta-Hydrolases"/>
    <property type="match status" value="1"/>
</dbReference>
<dbReference type="PANTHER" id="PTHR38050:SF2">
    <property type="entry name" value="FERULOYL ESTERASE C-RELATED"/>
    <property type="match status" value="1"/>
</dbReference>
<feature type="signal peptide" evidence="9">
    <location>
        <begin position="1"/>
        <end position="28"/>
    </location>
</feature>
<accession>A0A5P2BH99</accession>
<dbReference type="AlphaFoldDB" id="A0A5P2BH99"/>
<evidence type="ECO:0000313" key="11">
    <source>
        <dbReference type="Proteomes" id="UP000323046"/>
    </source>
</evidence>
<protein>
    <submittedName>
        <fullName evidence="10">Polyhydroxybutyrate depolymerase</fullName>
    </submittedName>
</protein>
<dbReference type="InterPro" id="IPR043595">
    <property type="entry name" value="FaeB/C/D"/>
</dbReference>
<evidence type="ECO:0000256" key="2">
    <source>
        <dbReference type="ARBA" id="ARBA00022525"/>
    </source>
</evidence>
<dbReference type="EMBL" id="CP029193">
    <property type="protein sequence ID" value="QES29835.1"/>
    <property type="molecule type" value="Genomic_DNA"/>
</dbReference>
<feature type="region of interest" description="Disordered" evidence="8">
    <location>
        <begin position="29"/>
        <end position="57"/>
    </location>
</feature>
<keyword evidence="2" id="KW-0964">Secreted</keyword>
<feature type="chain" id="PRO_5024868501" evidence="9">
    <location>
        <begin position="29"/>
        <end position="306"/>
    </location>
</feature>
<dbReference type="InterPro" id="IPR029058">
    <property type="entry name" value="AB_hydrolase_fold"/>
</dbReference>
<feature type="compositionally biased region" description="Basic and acidic residues" evidence="8">
    <location>
        <begin position="44"/>
        <end position="53"/>
    </location>
</feature>
<evidence type="ECO:0000256" key="1">
    <source>
        <dbReference type="ARBA" id="ARBA00004613"/>
    </source>
</evidence>
<comment type="subcellular location">
    <subcellularLocation>
        <location evidence="1">Secreted</location>
    </subcellularLocation>
</comment>
<keyword evidence="6" id="KW-0119">Carbohydrate metabolism</keyword>
<dbReference type="GO" id="GO:0030600">
    <property type="term" value="F:feruloyl esterase activity"/>
    <property type="evidence" value="ECO:0007669"/>
    <property type="project" value="InterPro"/>
</dbReference>
<dbReference type="GO" id="GO:0005576">
    <property type="term" value="C:extracellular region"/>
    <property type="evidence" value="ECO:0007669"/>
    <property type="project" value="UniProtKB-SubCell"/>
</dbReference>
<sequence>MPSQRGTHVRYACPLALVVLLLPVAACGSDNDKPPKRTPAQKPSRAESPRPGDQKVTLSWKGEKRVYTVHAPPGFSRTKSLPLIVAMHPYPGDGGAAAAISGLNAKADDENFLVAYPDGLNKAFNAMICCGTEDDVGFIRTLTKRLTRTWNADPDRVYATGISNGGDMTYKLAVELPGTFAAIAPVSGGFLGTDAEKASYKPKTPVSVITFLGGADQYFTSMDKGIKTWQKRLACTTGSPDTLGKTNIKRTEAKCRDGSAVVVYRLPDMGHAWPKGAGGGMSDPTSGISATDLMWDFFKSHTRKAG</sequence>
<dbReference type="Pfam" id="PF10503">
    <property type="entry name" value="Esterase_PHB"/>
    <property type="match status" value="1"/>
</dbReference>
<dbReference type="Gene3D" id="3.40.50.1820">
    <property type="entry name" value="alpha/beta hydrolase"/>
    <property type="match status" value="1"/>
</dbReference>
<evidence type="ECO:0000256" key="5">
    <source>
        <dbReference type="ARBA" id="ARBA00022801"/>
    </source>
</evidence>
<evidence type="ECO:0000256" key="3">
    <source>
        <dbReference type="ARBA" id="ARBA00022651"/>
    </source>
</evidence>
<dbReference type="GO" id="GO:0045493">
    <property type="term" value="P:xylan catabolic process"/>
    <property type="evidence" value="ECO:0007669"/>
    <property type="project" value="UniProtKB-KW"/>
</dbReference>
<evidence type="ECO:0000313" key="10">
    <source>
        <dbReference type="EMBL" id="QES29835.1"/>
    </source>
</evidence>
<evidence type="ECO:0000256" key="9">
    <source>
        <dbReference type="SAM" id="SignalP"/>
    </source>
</evidence>
<organism evidence="10 11">
    <name type="scientific">Streptomyces venezuelae</name>
    <dbReference type="NCBI Taxonomy" id="54571"/>
    <lineage>
        <taxon>Bacteria</taxon>
        <taxon>Bacillati</taxon>
        <taxon>Actinomycetota</taxon>
        <taxon>Actinomycetes</taxon>
        <taxon>Kitasatosporales</taxon>
        <taxon>Streptomycetaceae</taxon>
        <taxon>Streptomyces</taxon>
    </lineage>
</organism>
<dbReference type="Proteomes" id="UP000323046">
    <property type="component" value="Chromosome"/>
</dbReference>
<reference evidence="10 11" key="1">
    <citation type="submission" date="2018-05" db="EMBL/GenBank/DDBJ databases">
        <title>Streptomyces venezuelae.</title>
        <authorList>
            <person name="Kim W."/>
            <person name="Lee N."/>
            <person name="Cho B.-K."/>
        </authorList>
    </citation>
    <scope>NUCLEOTIDE SEQUENCE [LARGE SCALE GENOMIC DNA]</scope>
    <source>
        <strain evidence="10 11">ATCC 14583</strain>
    </source>
</reference>
<dbReference type="InterPro" id="IPR010126">
    <property type="entry name" value="Esterase_phb"/>
</dbReference>
<keyword evidence="4 9" id="KW-0732">Signal</keyword>
<dbReference type="RefSeq" id="WP_150172905.1">
    <property type="nucleotide sequence ID" value="NZ_CP029193.1"/>
</dbReference>
<gene>
    <name evidence="10" type="ORF">DEJ47_28360</name>
</gene>
<keyword evidence="5" id="KW-0378">Hydrolase</keyword>
<evidence type="ECO:0000256" key="8">
    <source>
        <dbReference type="SAM" id="MobiDB-lite"/>
    </source>
</evidence>